<feature type="domain" description="DNA2 rift barrel" evidence="30">
    <location>
        <begin position="712"/>
        <end position="809"/>
    </location>
</feature>
<feature type="compositionally biased region" description="Polar residues" evidence="26">
    <location>
        <begin position="153"/>
        <end position="162"/>
    </location>
</feature>
<evidence type="ECO:0000256" key="1">
    <source>
        <dbReference type="ARBA" id="ARBA00001966"/>
    </source>
</evidence>
<evidence type="ECO:0000256" key="26">
    <source>
        <dbReference type="SAM" id="MobiDB-lite"/>
    </source>
</evidence>
<dbReference type="CDD" id="cd18808">
    <property type="entry name" value="SF1_C_Upf1"/>
    <property type="match status" value="1"/>
</dbReference>
<evidence type="ECO:0000256" key="15">
    <source>
        <dbReference type="ARBA" id="ARBA00022806"/>
    </source>
</evidence>
<evidence type="ECO:0000256" key="25">
    <source>
        <dbReference type="ARBA" id="ARBA00047995"/>
    </source>
</evidence>
<dbReference type="Pfam" id="PF13087">
    <property type="entry name" value="AAA_12"/>
    <property type="match status" value="1"/>
</dbReference>
<evidence type="ECO:0000256" key="16">
    <source>
        <dbReference type="ARBA" id="ARBA00022840"/>
    </source>
</evidence>
<keyword evidence="15 32" id="KW-0347">Helicase</keyword>
<dbReference type="CTD" id="1763"/>
<keyword evidence="8" id="KW-0235">DNA replication</keyword>
<feature type="region of interest" description="Disordered" evidence="26">
    <location>
        <begin position="1"/>
        <end position="165"/>
    </location>
</feature>
<keyword evidence="23" id="KW-0511">Multifunctional enzyme</keyword>
<evidence type="ECO:0000256" key="6">
    <source>
        <dbReference type="ARBA" id="ARBA00021516"/>
    </source>
</evidence>
<evidence type="ECO:0000256" key="24">
    <source>
        <dbReference type="ARBA" id="ARBA00032548"/>
    </source>
</evidence>
<feature type="domain" description="DNA replication factor Dna2 N-terminal" evidence="27">
    <location>
        <begin position="313"/>
        <end position="512"/>
    </location>
</feature>
<gene>
    <name evidence="32" type="primary">LOC118274979</name>
</gene>
<dbReference type="GO" id="GO:0004519">
    <property type="term" value="F:endonuclease activity"/>
    <property type="evidence" value="ECO:0007669"/>
    <property type="project" value="UniProtKB-KW"/>
</dbReference>
<evidence type="ECO:0000256" key="8">
    <source>
        <dbReference type="ARBA" id="ARBA00022705"/>
    </source>
</evidence>
<feature type="compositionally biased region" description="Polar residues" evidence="26">
    <location>
        <begin position="196"/>
        <end position="206"/>
    </location>
</feature>
<dbReference type="Pfam" id="PF13086">
    <property type="entry name" value="AAA_11"/>
    <property type="match status" value="2"/>
</dbReference>
<dbReference type="GO" id="GO:0017116">
    <property type="term" value="F:single-stranded DNA helicase activity"/>
    <property type="evidence" value="ECO:0007669"/>
    <property type="project" value="InterPro"/>
</dbReference>
<reference evidence="32" key="1">
    <citation type="submission" date="2025-08" db="UniProtKB">
        <authorList>
            <consortium name="RefSeq"/>
        </authorList>
    </citation>
    <scope>IDENTIFICATION</scope>
    <source>
        <tissue evidence="32">Whole larval tissue</tissue>
    </source>
</reference>
<dbReference type="GO" id="GO:0005634">
    <property type="term" value="C:nucleus"/>
    <property type="evidence" value="ECO:0007669"/>
    <property type="project" value="UniProtKB-SubCell"/>
</dbReference>
<evidence type="ECO:0000256" key="7">
    <source>
        <dbReference type="ARBA" id="ARBA00022485"/>
    </source>
</evidence>
<dbReference type="InterPro" id="IPR041677">
    <property type="entry name" value="DNA2/NAM7_AAA_11"/>
</dbReference>
<evidence type="ECO:0000256" key="2">
    <source>
        <dbReference type="ARBA" id="ARBA00004123"/>
    </source>
</evidence>
<dbReference type="GO" id="GO:0005524">
    <property type="term" value="F:ATP binding"/>
    <property type="evidence" value="ECO:0007669"/>
    <property type="project" value="UniProtKB-KW"/>
</dbReference>
<feature type="compositionally biased region" description="Basic and acidic residues" evidence="26">
    <location>
        <begin position="126"/>
        <end position="144"/>
    </location>
</feature>
<evidence type="ECO:0000256" key="9">
    <source>
        <dbReference type="ARBA" id="ARBA00022722"/>
    </source>
</evidence>
<comment type="cofactor">
    <cofactor evidence="1">
        <name>[4Fe-4S] cluster</name>
        <dbReference type="ChEBI" id="CHEBI:49883"/>
    </cofactor>
</comment>
<evidence type="ECO:0000256" key="21">
    <source>
        <dbReference type="ARBA" id="ARBA00023204"/>
    </source>
</evidence>
<dbReference type="GO" id="GO:0006260">
    <property type="term" value="P:DNA replication"/>
    <property type="evidence" value="ECO:0007669"/>
    <property type="project" value="UniProtKB-KW"/>
</dbReference>
<keyword evidence="10" id="KW-0479">Metal-binding</keyword>
<keyword evidence="13" id="KW-0227">DNA damage</keyword>
<keyword evidence="22" id="KW-0539">Nucleus</keyword>
<evidence type="ECO:0000256" key="20">
    <source>
        <dbReference type="ARBA" id="ARBA00023128"/>
    </source>
</evidence>
<dbReference type="OrthoDB" id="306218at2759"/>
<feature type="domain" description="DNA2/NAM7 helicase-like C-terminal" evidence="29">
    <location>
        <begin position="1043"/>
        <end position="1254"/>
    </location>
</feature>
<evidence type="ECO:0000256" key="23">
    <source>
        <dbReference type="ARBA" id="ARBA00023268"/>
    </source>
</evidence>
<dbReference type="GO" id="GO:0046872">
    <property type="term" value="F:metal ion binding"/>
    <property type="evidence" value="ECO:0007669"/>
    <property type="project" value="UniProtKB-KW"/>
</dbReference>
<keyword evidence="17" id="KW-0408">Iron</keyword>
<dbReference type="Pfam" id="PF21123">
    <property type="entry name" value="Dna2_Rift"/>
    <property type="match status" value="1"/>
</dbReference>
<evidence type="ECO:0000259" key="27">
    <source>
        <dbReference type="Pfam" id="PF08696"/>
    </source>
</evidence>
<dbReference type="InterPro" id="IPR014808">
    <property type="entry name" value="DNA_replication_fac_Dna2_N"/>
</dbReference>
<dbReference type="InterPro" id="IPR050534">
    <property type="entry name" value="Coronavir_polyprotein_1ab"/>
</dbReference>
<evidence type="ECO:0000256" key="14">
    <source>
        <dbReference type="ARBA" id="ARBA00022801"/>
    </source>
</evidence>
<evidence type="ECO:0000256" key="12">
    <source>
        <dbReference type="ARBA" id="ARBA00022759"/>
    </source>
</evidence>
<proteinExistence type="inferred from homology"/>
<dbReference type="GeneID" id="118274979"/>
<accession>A0A9R0DSS0</accession>
<keyword evidence="14" id="KW-0378">Hydrolase</keyword>
<evidence type="ECO:0000259" key="28">
    <source>
        <dbReference type="Pfam" id="PF13086"/>
    </source>
</evidence>
<evidence type="ECO:0000259" key="29">
    <source>
        <dbReference type="Pfam" id="PF13087"/>
    </source>
</evidence>
<comment type="catalytic activity">
    <reaction evidence="25">
        <text>ATP + H2O = ADP + phosphate + H(+)</text>
        <dbReference type="Rhea" id="RHEA:13065"/>
        <dbReference type="ChEBI" id="CHEBI:15377"/>
        <dbReference type="ChEBI" id="CHEBI:15378"/>
        <dbReference type="ChEBI" id="CHEBI:30616"/>
        <dbReference type="ChEBI" id="CHEBI:43474"/>
        <dbReference type="ChEBI" id="CHEBI:456216"/>
        <dbReference type="EC" id="3.6.4.12"/>
    </reaction>
</comment>
<dbReference type="InterPro" id="IPR048459">
    <property type="entry name" value="DNA2_Rift"/>
</dbReference>
<keyword evidence="11" id="KW-0547">Nucleotide-binding</keyword>
<evidence type="ECO:0000256" key="18">
    <source>
        <dbReference type="ARBA" id="ARBA00023014"/>
    </source>
</evidence>
<dbReference type="Gene3D" id="3.90.320.10">
    <property type="match status" value="1"/>
</dbReference>
<evidence type="ECO:0000256" key="22">
    <source>
        <dbReference type="ARBA" id="ARBA00023242"/>
    </source>
</evidence>
<organism evidence="31 32">
    <name type="scientific">Spodoptera frugiperda</name>
    <name type="common">Fall armyworm</name>
    <dbReference type="NCBI Taxonomy" id="7108"/>
    <lineage>
        <taxon>Eukaryota</taxon>
        <taxon>Metazoa</taxon>
        <taxon>Ecdysozoa</taxon>
        <taxon>Arthropoda</taxon>
        <taxon>Hexapoda</taxon>
        <taxon>Insecta</taxon>
        <taxon>Pterygota</taxon>
        <taxon>Neoptera</taxon>
        <taxon>Endopterygota</taxon>
        <taxon>Lepidoptera</taxon>
        <taxon>Glossata</taxon>
        <taxon>Ditrysia</taxon>
        <taxon>Noctuoidea</taxon>
        <taxon>Noctuidae</taxon>
        <taxon>Amphipyrinae</taxon>
        <taxon>Spodoptera</taxon>
    </lineage>
</organism>
<dbReference type="Proteomes" id="UP000829999">
    <property type="component" value="Chromosome 11"/>
</dbReference>
<keyword evidence="19" id="KW-0238">DNA-binding</keyword>
<evidence type="ECO:0000256" key="17">
    <source>
        <dbReference type="ARBA" id="ARBA00023004"/>
    </source>
</evidence>
<dbReference type="Pfam" id="PF08696">
    <property type="entry name" value="Dna2"/>
    <property type="match status" value="1"/>
</dbReference>
<dbReference type="InterPro" id="IPR041679">
    <property type="entry name" value="DNA2/NAM7-like_C"/>
</dbReference>
<evidence type="ECO:0000256" key="10">
    <source>
        <dbReference type="ARBA" id="ARBA00022723"/>
    </source>
</evidence>
<keyword evidence="20" id="KW-0496">Mitochondrion</keyword>
<name>A0A9R0DSS0_SPOFR</name>
<evidence type="ECO:0000256" key="11">
    <source>
        <dbReference type="ARBA" id="ARBA00022741"/>
    </source>
</evidence>
<feature type="region of interest" description="Disordered" evidence="26">
    <location>
        <begin position="194"/>
        <end position="219"/>
    </location>
</feature>
<evidence type="ECO:0000256" key="13">
    <source>
        <dbReference type="ARBA" id="ARBA00022763"/>
    </source>
</evidence>
<dbReference type="InterPro" id="IPR047187">
    <property type="entry name" value="SF1_C_Upf1"/>
</dbReference>
<evidence type="ECO:0000256" key="19">
    <source>
        <dbReference type="ARBA" id="ARBA00023125"/>
    </source>
</evidence>
<feature type="domain" description="DNA2/NAM7 helicase helicase" evidence="28">
    <location>
        <begin position="970"/>
        <end position="1035"/>
    </location>
</feature>
<dbReference type="GO" id="GO:0051539">
    <property type="term" value="F:4 iron, 4 sulfur cluster binding"/>
    <property type="evidence" value="ECO:0007669"/>
    <property type="project" value="UniProtKB-KW"/>
</dbReference>
<dbReference type="PANTHER" id="PTHR43788:SF8">
    <property type="entry name" value="DNA-BINDING PROTEIN SMUBP-2"/>
    <property type="match status" value="1"/>
</dbReference>
<dbReference type="InterPro" id="IPR011604">
    <property type="entry name" value="PDDEXK-like_dom_sf"/>
</dbReference>
<sequence>MRKTLSLKKAGPSKNQKSITDFLKSANNGTSQSQKPLAADKINSVQEKATDNKPTKRKASSPIIEDNELEEFEVKPNVNNGSSKSTPKKIKTENKIVSPFFKNSPKKRSPNKENIFTKKISPKKNLLKDFDGSSKNSQESDKSSPKLGKICTTPPNAKNNVENHVPDKVNHSVKDESCIFENGNKVDHKTRVVTPNKLSPTTSNGHVPSPKLRRSKTPKKSPLQEFFCSPINILATPEKTLTEILSPSKSGSTVKVLDFGTEELCDDFGDEWDLNDVEEDVIENLDLSTMQRCEILSAKSITNRIELRLKSVDDKRATCFVEGHWIDTPLVPGDIVSVLAARDSSGHYTVTNTSGLLVLRPDHLMSSTSVVAGVFCKRKAVLQERWRGIDSANMAMTTGILIHELVQKALTEKITATDRLRSVTDDIIKESVERLFDAGLSEEEARNAVYKYIPPLADFMNTYVADKPPTVANVKTDKNNWSGHIDKILDIEENLCCPKLGLKGKIDATVQVTIHERNGRKKAVVPLELKSGKASMSAEHRGQLVLYGMMLNLQASEDPTQAAQRGLLLYLKDRVDIREVSCGYPERRDLIMLRNQLVQYVTASPQDIDPENLVDIEEAAIMLHQKLPEPVDHHSACAKCPYLTLCSLHLWHTDGPTVSESHPLSNLQAEALGHLSPKHIQYFLHWTALLRMEERGQMVTSPLHALWTDSVEKREKRGTCAANLRLVTVTHLEDRYLHVFQRNNGSNGDVDVKVPKGPQEGEFSIVSIENRPWIAAGVVTVANAKEIQIYLERDLSSRLSKQTLYHIDTYESYATTVQNLTNLGVLLEDSDRADRLRRLIIDKELPEFEVKLPRDVGRLGARLMKSLNVQQQRAVLKAIAAKDYALMKGLPGTGKTQTISVLIQMLVALKQRVLVTAHTHSAVDTVLSRLPASLRVMRLGSGSRIAAAVQARSEHALAASCDTPDKLAALYDSMEVVGVTCLGAAHAMLARTTFDLCIVDEATQVLQCTVLRPLFAAKKFVLVGDPDQLPPVVRSRAARRLGMEESLFHRLMCEEATSTLQLQYRMNQALADVANRVAYDNRLQCADSNVAEARLKIDVQKIHQLSSSPWLSMACSPEPQYAALFLDVTSNNIGDAADGPVKNSCANPTEACVVISLVEALKQGNIKPSDIGVIAPYRDQVSLLRRALQHLAVEASTVDQFQGRDKPVIIYSCTKRSDKHDDKKVKEGEVLNDQRRLAVSVTRAKHKLIIVGNSIALRRYAPLQKLIQTCTSVQLDTNIVNKLCNQYKMYVS</sequence>
<evidence type="ECO:0000313" key="31">
    <source>
        <dbReference type="Proteomes" id="UP000829999"/>
    </source>
</evidence>
<evidence type="ECO:0000256" key="4">
    <source>
        <dbReference type="ARBA" id="ARBA00007913"/>
    </source>
</evidence>
<feature type="domain" description="DNA2/NAM7 helicase helicase" evidence="28">
    <location>
        <begin position="867"/>
        <end position="960"/>
    </location>
</feature>
<dbReference type="RefSeq" id="XP_050552746.1">
    <property type="nucleotide sequence ID" value="XM_050696789.1"/>
</dbReference>
<protein>
    <recommendedName>
        <fullName evidence="6">DNA replication ATP-dependent helicase/nuclease DNA2</fullName>
        <ecNumber evidence="5">3.6.4.12</ecNumber>
    </recommendedName>
    <alternativeName>
        <fullName evidence="24">DNA replication ATP-dependent helicase-like homolog</fullName>
    </alternativeName>
</protein>
<evidence type="ECO:0000313" key="32">
    <source>
        <dbReference type="RefSeq" id="XP_050552746.1"/>
    </source>
</evidence>
<dbReference type="SUPFAM" id="SSF52540">
    <property type="entry name" value="P-loop containing nucleoside triphosphate hydrolases"/>
    <property type="match status" value="1"/>
</dbReference>
<dbReference type="EC" id="3.6.4.12" evidence="5"/>
<dbReference type="InterPro" id="IPR027417">
    <property type="entry name" value="P-loop_NTPase"/>
</dbReference>
<evidence type="ECO:0000256" key="5">
    <source>
        <dbReference type="ARBA" id="ARBA00012551"/>
    </source>
</evidence>
<feature type="compositionally biased region" description="Polar residues" evidence="26">
    <location>
        <begin position="13"/>
        <end position="35"/>
    </location>
</feature>
<dbReference type="GO" id="GO:0016787">
    <property type="term" value="F:hydrolase activity"/>
    <property type="evidence" value="ECO:0007669"/>
    <property type="project" value="UniProtKB-KW"/>
</dbReference>
<dbReference type="GO" id="GO:0005739">
    <property type="term" value="C:mitochondrion"/>
    <property type="evidence" value="ECO:0007669"/>
    <property type="project" value="UniProtKB-SubCell"/>
</dbReference>
<comment type="similarity">
    <text evidence="4">Belongs to the DNA2/NAM7 helicase family.</text>
</comment>
<evidence type="ECO:0000256" key="3">
    <source>
        <dbReference type="ARBA" id="ARBA00004173"/>
    </source>
</evidence>
<keyword evidence="18" id="KW-0411">Iron-sulfur</keyword>
<evidence type="ECO:0000259" key="30">
    <source>
        <dbReference type="Pfam" id="PF21123"/>
    </source>
</evidence>
<dbReference type="CDD" id="cd22318">
    <property type="entry name" value="DNA2_N-like"/>
    <property type="match status" value="1"/>
</dbReference>
<keyword evidence="31" id="KW-1185">Reference proteome</keyword>
<comment type="subcellular location">
    <subcellularLocation>
        <location evidence="3">Mitochondrion</location>
    </subcellularLocation>
    <subcellularLocation>
        <location evidence="2">Nucleus</location>
    </subcellularLocation>
</comment>
<dbReference type="CDD" id="cd18041">
    <property type="entry name" value="DEXXQc_DNA2"/>
    <property type="match status" value="1"/>
</dbReference>
<keyword evidence="16" id="KW-0067">ATP-binding</keyword>
<dbReference type="GO" id="GO:0006281">
    <property type="term" value="P:DNA repair"/>
    <property type="evidence" value="ECO:0007669"/>
    <property type="project" value="UniProtKB-KW"/>
</dbReference>
<keyword evidence="7" id="KW-0004">4Fe-4S</keyword>
<dbReference type="InterPro" id="IPR026851">
    <property type="entry name" value="Dna2/JHS1_DEXXQ-box"/>
</dbReference>
<keyword evidence="9" id="KW-0540">Nuclease</keyword>
<keyword evidence="12" id="KW-0255">Endonuclease</keyword>
<dbReference type="GO" id="GO:0043139">
    <property type="term" value="F:5'-3' DNA helicase activity"/>
    <property type="evidence" value="ECO:0007669"/>
    <property type="project" value="TreeGrafter"/>
</dbReference>
<dbReference type="Gene3D" id="3.40.50.300">
    <property type="entry name" value="P-loop containing nucleotide triphosphate hydrolases"/>
    <property type="match status" value="2"/>
</dbReference>
<dbReference type="GO" id="GO:0003677">
    <property type="term" value="F:DNA binding"/>
    <property type="evidence" value="ECO:0007669"/>
    <property type="project" value="UniProtKB-KW"/>
</dbReference>
<dbReference type="PANTHER" id="PTHR43788">
    <property type="entry name" value="DNA2/NAM7 HELICASE FAMILY MEMBER"/>
    <property type="match status" value="1"/>
</dbReference>
<keyword evidence="21" id="KW-0234">DNA repair</keyword>